<name>A0AAV7QH07_PLEWA</name>
<reference evidence="1" key="1">
    <citation type="journal article" date="2022" name="bioRxiv">
        <title>Sequencing and chromosome-scale assembly of the giantPleurodeles waltlgenome.</title>
        <authorList>
            <person name="Brown T."/>
            <person name="Elewa A."/>
            <person name="Iarovenko S."/>
            <person name="Subramanian E."/>
            <person name="Araus A.J."/>
            <person name="Petzold A."/>
            <person name="Susuki M."/>
            <person name="Suzuki K.-i.T."/>
            <person name="Hayashi T."/>
            <person name="Toyoda A."/>
            <person name="Oliveira C."/>
            <person name="Osipova E."/>
            <person name="Leigh N.D."/>
            <person name="Simon A."/>
            <person name="Yun M.H."/>
        </authorList>
    </citation>
    <scope>NUCLEOTIDE SEQUENCE</scope>
    <source>
        <strain evidence="1">20211129_DDA</strain>
        <tissue evidence="1">Liver</tissue>
    </source>
</reference>
<dbReference type="Proteomes" id="UP001066276">
    <property type="component" value="Chromosome 6"/>
</dbReference>
<keyword evidence="2" id="KW-1185">Reference proteome</keyword>
<evidence type="ECO:0000313" key="2">
    <source>
        <dbReference type="Proteomes" id="UP001066276"/>
    </source>
</evidence>
<comment type="caution">
    <text evidence="1">The sequence shown here is derived from an EMBL/GenBank/DDBJ whole genome shotgun (WGS) entry which is preliminary data.</text>
</comment>
<dbReference type="AlphaFoldDB" id="A0AAV7QH07"/>
<protein>
    <submittedName>
        <fullName evidence="1">Uncharacterized protein</fullName>
    </submittedName>
</protein>
<proteinExistence type="predicted"/>
<evidence type="ECO:0000313" key="1">
    <source>
        <dbReference type="EMBL" id="KAJ1139694.1"/>
    </source>
</evidence>
<gene>
    <name evidence="1" type="ORF">NDU88_006061</name>
</gene>
<sequence length="193" mass="19960">MRAVSELWFLRNPDWEMTSVLLSSKKRDVDFGVLPALQTGGGLEGAIDDHTELGGDDGARFVEDMVGAGVGGRSGVDGAHGFDVVLVIDVGPGQQDFGVARCVGVEPFAVVGVVVDAVFVEGSFGGPDELVVLADGCLEDGVVALCWFVAPLLLDFSALLLRGLKVGGEPDGLGTSAVVWGFPEWSQGVSAVV</sequence>
<dbReference type="EMBL" id="JANPWB010000010">
    <property type="protein sequence ID" value="KAJ1139694.1"/>
    <property type="molecule type" value="Genomic_DNA"/>
</dbReference>
<accession>A0AAV7QH07</accession>
<organism evidence="1 2">
    <name type="scientific">Pleurodeles waltl</name>
    <name type="common">Iberian ribbed newt</name>
    <dbReference type="NCBI Taxonomy" id="8319"/>
    <lineage>
        <taxon>Eukaryota</taxon>
        <taxon>Metazoa</taxon>
        <taxon>Chordata</taxon>
        <taxon>Craniata</taxon>
        <taxon>Vertebrata</taxon>
        <taxon>Euteleostomi</taxon>
        <taxon>Amphibia</taxon>
        <taxon>Batrachia</taxon>
        <taxon>Caudata</taxon>
        <taxon>Salamandroidea</taxon>
        <taxon>Salamandridae</taxon>
        <taxon>Pleurodelinae</taxon>
        <taxon>Pleurodeles</taxon>
    </lineage>
</organism>